<evidence type="ECO:0000313" key="1">
    <source>
        <dbReference type="EnsemblPlants" id="TuG1812G0600001445.01.T01.cds291701"/>
    </source>
</evidence>
<reference evidence="2" key="1">
    <citation type="journal article" date="2013" name="Nature">
        <title>Draft genome of the wheat A-genome progenitor Triticum urartu.</title>
        <authorList>
            <person name="Ling H.Q."/>
            <person name="Zhao S."/>
            <person name="Liu D."/>
            <person name="Wang J."/>
            <person name="Sun H."/>
            <person name="Zhang C."/>
            <person name="Fan H."/>
            <person name="Li D."/>
            <person name="Dong L."/>
            <person name="Tao Y."/>
            <person name="Gao C."/>
            <person name="Wu H."/>
            <person name="Li Y."/>
            <person name="Cui Y."/>
            <person name="Guo X."/>
            <person name="Zheng S."/>
            <person name="Wang B."/>
            <person name="Yu K."/>
            <person name="Liang Q."/>
            <person name="Yang W."/>
            <person name="Lou X."/>
            <person name="Chen J."/>
            <person name="Feng M."/>
            <person name="Jian J."/>
            <person name="Zhang X."/>
            <person name="Luo G."/>
            <person name="Jiang Y."/>
            <person name="Liu J."/>
            <person name="Wang Z."/>
            <person name="Sha Y."/>
            <person name="Zhang B."/>
            <person name="Wu H."/>
            <person name="Tang D."/>
            <person name="Shen Q."/>
            <person name="Xue P."/>
            <person name="Zou S."/>
            <person name="Wang X."/>
            <person name="Liu X."/>
            <person name="Wang F."/>
            <person name="Yang Y."/>
            <person name="An X."/>
            <person name="Dong Z."/>
            <person name="Zhang K."/>
            <person name="Zhang X."/>
            <person name="Luo M.C."/>
            <person name="Dvorak J."/>
            <person name="Tong Y."/>
            <person name="Wang J."/>
            <person name="Yang H."/>
            <person name="Li Z."/>
            <person name="Wang D."/>
            <person name="Zhang A."/>
            <person name="Wang J."/>
        </authorList>
    </citation>
    <scope>NUCLEOTIDE SEQUENCE</scope>
    <source>
        <strain evidence="2">cv. G1812</strain>
    </source>
</reference>
<name>A0A8R7QRG3_TRIUA</name>
<evidence type="ECO:0000313" key="2">
    <source>
        <dbReference type="Proteomes" id="UP000015106"/>
    </source>
</evidence>
<protein>
    <submittedName>
        <fullName evidence="1">Uncharacterized protein</fullName>
    </submittedName>
</protein>
<sequence>MVKIQLTEEAVAFPAIMRGHVAFGSAATATAEAGRPRGVVVLVVDQLRHGRNAEQGGAGQPLVLLEDEHLERPAGVGGRLVRRKLLRRGGHQWWHPQRVGVKLVGVAEAGGNLVVVEVRYLRCEEGLRVVANVAGELERLRRSDVVEDGVERRRSRPGELVRGRVQEERCLEAAGVAVGVDDGPQLAGADERHLPLDIRRVQGQAGALPPLQPRVPVVLDLIVRPPRQLHADAGRAPGNR</sequence>
<dbReference type="Proteomes" id="UP000015106">
    <property type="component" value="Chromosome 6"/>
</dbReference>
<accession>A0A8R7QRG3</accession>
<keyword evidence="2" id="KW-1185">Reference proteome</keyword>
<proteinExistence type="predicted"/>
<reference evidence="1" key="2">
    <citation type="submission" date="2018-03" db="EMBL/GenBank/DDBJ databases">
        <title>The Triticum urartu genome reveals the dynamic nature of wheat genome evolution.</title>
        <authorList>
            <person name="Ling H."/>
            <person name="Ma B."/>
            <person name="Shi X."/>
            <person name="Liu H."/>
            <person name="Dong L."/>
            <person name="Sun H."/>
            <person name="Cao Y."/>
            <person name="Gao Q."/>
            <person name="Zheng S."/>
            <person name="Li Y."/>
            <person name="Yu Y."/>
            <person name="Du H."/>
            <person name="Qi M."/>
            <person name="Li Y."/>
            <person name="Yu H."/>
            <person name="Cui Y."/>
            <person name="Wang N."/>
            <person name="Chen C."/>
            <person name="Wu H."/>
            <person name="Zhao Y."/>
            <person name="Zhang J."/>
            <person name="Li Y."/>
            <person name="Zhou W."/>
            <person name="Zhang B."/>
            <person name="Hu W."/>
            <person name="Eijk M."/>
            <person name="Tang J."/>
            <person name="Witsenboer H."/>
            <person name="Zhao S."/>
            <person name="Li Z."/>
            <person name="Zhang A."/>
            <person name="Wang D."/>
            <person name="Liang C."/>
        </authorList>
    </citation>
    <scope>NUCLEOTIDE SEQUENCE [LARGE SCALE GENOMIC DNA]</scope>
    <source>
        <strain evidence="1">cv. G1812</strain>
    </source>
</reference>
<dbReference type="EnsemblPlants" id="TuG1812G0600001445.01.T01">
    <property type="protein sequence ID" value="TuG1812G0600001445.01.T01.cds291701"/>
    <property type="gene ID" value="TuG1812G0600001445.01"/>
</dbReference>
<reference evidence="1" key="3">
    <citation type="submission" date="2022-06" db="UniProtKB">
        <authorList>
            <consortium name="EnsemblPlants"/>
        </authorList>
    </citation>
    <scope>IDENTIFICATION</scope>
</reference>
<dbReference type="Gramene" id="TuG1812G0600001445.01.T01">
    <property type="protein sequence ID" value="TuG1812G0600001445.01.T01.cds291701"/>
    <property type="gene ID" value="TuG1812G0600001445.01"/>
</dbReference>
<dbReference type="AlphaFoldDB" id="A0A8R7QRG3"/>
<organism evidence="1 2">
    <name type="scientific">Triticum urartu</name>
    <name type="common">Red wild einkorn</name>
    <name type="synonym">Crithodium urartu</name>
    <dbReference type="NCBI Taxonomy" id="4572"/>
    <lineage>
        <taxon>Eukaryota</taxon>
        <taxon>Viridiplantae</taxon>
        <taxon>Streptophyta</taxon>
        <taxon>Embryophyta</taxon>
        <taxon>Tracheophyta</taxon>
        <taxon>Spermatophyta</taxon>
        <taxon>Magnoliopsida</taxon>
        <taxon>Liliopsida</taxon>
        <taxon>Poales</taxon>
        <taxon>Poaceae</taxon>
        <taxon>BOP clade</taxon>
        <taxon>Pooideae</taxon>
        <taxon>Triticodae</taxon>
        <taxon>Triticeae</taxon>
        <taxon>Triticinae</taxon>
        <taxon>Triticum</taxon>
    </lineage>
</organism>